<dbReference type="PIRSF" id="PIRSF000027">
    <property type="entry name" value="Cytc_c_prime"/>
    <property type="match status" value="1"/>
</dbReference>
<keyword evidence="2 7" id="KW-0349">Heme</keyword>
<dbReference type="Pfam" id="PF01322">
    <property type="entry name" value="Cytochrom_C_2"/>
    <property type="match status" value="1"/>
</dbReference>
<keyword evidence="1" id="KW-0813">Transport</keyword>
<keyword evidence="4" id="KW-0249">Electron transport</keyword>
<feature type="binding site" description="covalent" evidence="7">
    <location>
        <position position="147"/>
    </location>
    <ligand>
        <name>heme c</name>
        <dbReference type="ChEBI" id="CHEBI:61717"/>
    </ligand>
</feature>
<dbReference type="GO" id="GO:0022900">
    <property type="term" value="P:electron transport chain"/>
    <property type="evidence" value="ECO:0007669"/>
    <property type="project" value="InterPro"/>
</dbReference>
<dbReference type="InterPro" id="IPR012127">
    <property type="entry name" value="Cyt_c_prime"/>
</dbReference>
<dbReference type="InterPro" id="IPR015984">
    <property type="entry name" value="Cyt_c_prime_subgr"/>
</dbReference>
<evidence type="ECO:0000256" key="7">
    <source>
        <dbReference type="PIRSR" id="PIRSR000027-2"/>
    </source>
</evidence>
<evidence type="ECO:0000256" key="1">
    <source>
        <dbReference type="ARBA" id="ARBA00022448"/>
    </source>
</evidence>
<dbReference type="AlphaFoldDB" id="A0A154L3I8"/>
<evidence type="ECO:0000256" key="5">
    <source>
        <dbReference type="ARBA" id="ARBA00023004"/>
    </source>
</evidence>
<evidence type="ECO:0000256" key="6">
    <source>
        <dbReference type="PIRSR" id="PIRSR000027-1"/>
    </source>
</evidence>
<feature type="binding site" description="axial binding residue" evidence="6">
    <location>
        <position position="148"/>
    </location>
    <ligand>
        <name>heme c</name>
        <dbReference type="ChEBI" id="CHEBI:61717"/>
    </ligand>
    <ligandPart>
        <name>Fe</name>
        <dbReference type="ChEBI" id="CHEBI:18248"/>
    </ligandPart>
</feature>
<dbReference type="PRINTS" id="PR00608">
    <property type="entry name" value="CYTCHROMECII"/>
</dbReference>
<reference evidence="9 10" key="1">
    <citation type="submission" date="2015-12" db="EMBL/GenBank/DDBJ databases">
        <title>Genome sequence of Thalassospira lucentensis MCCC 1A02072.</title>
        <authorList>
            <person name="Lu L."/>
            <person name="Lai Q."/>
            <person name="Shao Z."/>
            <person name="Qian P."/>
        </authorList>
    </citation>
    <scope>NUCLEOTIDE SEQUENCE [LARGE SCALE GENOMIC DNA]</scope>
    <source>
        <strain evidence="9 10">MCCC 1A02072</strain>
    </source>
</reference>
<evidence type="ECO:0000313" key="9">
    <source>
        <dbReference type="EMBL" id="KZB61993.1"/>
    </source>
</evidence>
<evidence type="ECO:0000256" key="8">
    <source>
        <dbReference type="SAM" id="SignalP"/>
    </source>
</evidence>
<dbReference type="GO" id="GO:0020037">
    <property type="term" value="F:heme binding"/>
    <property type="evidence" value="ECO:0007669"/>
    <property type="project" value="InterPro"/>
</dbReference>
<dbReference type="GO" id="GO:0009055">
    <property type="term" value="F:electron transfer activity"/>
    <property type="evidence" value="ECO:0007669"/>
    <property type="project" value="InterPro"/>
</dbReference>
<name>A0A154L3I8_9PROT</name>
<evidence type="ECO:0000313" key="10">
    <source>
        <dbReference type="Proteomes" id="UP000076335"/>
    </source>
</evidence>
<feature type="chain" id="PRO_5007596818" evidence="8">
    <location>
        <begin position="27"/>
        <end position="154"/>
    </location>
</feature>
<comment type="PTM">
    <text evidence="7">Binds 1 heme group per subunit.</text>
</comment>
<comment type="caution">
    <text evidence="9">The sequence shown here is derived from an EMBL/GenBank/DDBJ whole genome shotgun (WGS) entry which is preliminary data.</text>
</comment>
<evidence type="ECO:0000256" key="4">
    <source>
        <dbReference type="ARBA" id="ARBA00022982"/>
    </source>
</evidence>
<dbReference type="EMBL" id="LPVY01000021">
    <property type="protein sequence ID" value="KZB61993.1"/>
    <property type="molecule type" value="Genomic_DNA"/>
</dbReference>
<keyword evidence="5 6" id="KW-0408">Iron</keyword>
<gene>
    <name evidence="9" type="ORF">AUP42_03230</name>
</gene>
<evidence type="ECO:0000256" key="2">
    <source>
        <dbReference type="ARBA" id="ARBA00022617"/>
    </source>
</evidence>
<dbReference type="GO" id="GO:0005506">
    <property type="term" value="F:iron ion binding"/>
    <property type="evidence" value="ECO:0007669"/>
    <property type="project" value="InterPro"/>
</dbReference>
<keyword evidence="3 6" id="KW-0479">Metal-binding</keyword>
<keyword evidence="8" id="KW-0732">Signal</keyword>
<accession>A0A154L3I8</accession>
<feature type="signal peptide" evidence="8">
    <location>
        <begin position="1"/>
        <end position="26"/>
    </location>
</feature>
<protein>
    <submittedName>
        <fullName evidence="9">Cytochrome C</fullName>
    </submittedName>
</protein>
<evidence type="ECO:0000256" key="3">
    <source>
        <dbReference type="ARBA" id="ARBA00022723"/>
    </source>
</evidence>
<dbReference type="InterPro" id="IPR002321">
    <property type="entry name" value="Cyt_c_II"/>
</dbReference>
<dbReference type="Proteomes" id="UP000076335">
    <property type="component" value="Unassembled WGS sequence"/>
</dbReference>
<proteinExistence type="predicted"/>
<dbReference type="RefSeq" id="WP_062952578.1">
    <property type="nucleotide sequence ID" value="NZ_LPVY01000021.1"/>
</dbReference>
<dbReference type="GO" id="GO:0042597">
    <property type="term" value="C:periplasmic space"/>
    <property type="evidence" value="ECO:0007669"/>
    <property type="project" value="InterPro"/>
</dbReference>
<feature type="binding site" description="covalent" evidence="7">
    <location>
        <position position="144"/>
    </location>
    <ligand>
        <name>heme c</name>
        <dbReference type="ChEBI" id="CHEBI:61717"/>
    </ligand>
</feature>
<dbReference type="PROSITE" id="PS51009">
    <property type="entry name" value="CYTCII"/>
    <property type="match status" value="1"/>
</dbReference>
<dbReference type="Gene3D" id="1.20.120.10">
    <property type="entry name" value="Cytochrome c/b562"/>
    <property type="match status" value="1"/>
</dbReference>
<organism evidence="9 10">
    <name type="scientific">Thalassospira lucentensis</name>
    <dbReference type="NCBI Taxonomy" id="168935"/>
    <lineage>
        <taxon>Bacteria</taxon>
        <taxon>Pseudomonadati</taxon>
        <taxon>Pseudomonadota</taxon>
        <taxon>Alphaproteobacteria</taxon>
        <taxon>Rhodospirillales</taxon>
        <taxon>Thalassospiraceae</taxon>
        <taxon>Thalassospira</taxon>
    </lineage>
</organism>
<dbReference type="SUPFAM" id="SSF47175">
    <property type="entry name" value="Cytochromes"/>
    <property type="match status" value="1"/>
</dbReference>
<dbReference type="OrthoDB" id="8115790at2"/>
<sequence length="154" mass="15985">MKHIVTAGLMTASLALGLGVFDTAQADEAMDNETVQTRQMLMDGIGGAMGTLGCYMKGQCELPDGVIRNLANGIAFSATAAPAAFEPNTADASVKTTAKPDVWTNWDDFSGRFPEMKTAAMNLAAAAGDKGAMGAALGELGKSCKGCHDEYRSK</sequence>
<dbReference type="InterPro" id="IPR010980">
    <property type="entry name" value="Cyt_c/b562"/>
</dbReference>